<dbReference type="AlphaFoldDB" id="A0A401W3Z7"/>
<keyword evidence="1" id="KW-0678">Repressor</keyword>
<keyword evidence="8" id="KW-1185">Reference proteome</keyword>
<dbReference type="InterPro" id="IPR050109">
    <property type="entry name" value="HTH-type_TetR-like_transc_reg"/>
</dbReference>
<dbReference type="Proteomes" id="UP000286746">
    <property type="component" value="Unassembled WGS sequence"/>
</dbReference>
<reference evidence="7 8" key="1">
    <citation type="submission" date="2018-11" db="EMBL/GenBank/DDBJ databases">
        <title>Whole genome sequence of Streptomyces paromomycinus NBRC 15454(T).</title>
        <authorList>
            <person name="Komaki H."/>
            <person name="Tamura T."/>
        </authorList>
    </citation>
    <scope>NUCLEOTIDE SEQUENCE [LARGE SCALE GENOMIC DNA]</scope>
    <source>
        <strain evidence="7 8">NBRC 15454</strain>
    </source>
</reference>
<gene>
    <name evidence="7" type="ORF">GKJPGBOP_03745</name>
</gene>
<dbReference type="InterPro" id="IPR036271">
    <property type="entry name" value="Tet_transcr_reg_TetR-rel_C_sf"/>
</dbReference>
<dbReference type="InterPro" id="IPR001647">
    <property type="entry name" value="HTH_TetR"/>
</dbReference>
<dbReference type="GO" id="GO:0003700">
    <property type="term" value="F:DNA-binding transcription factor activity"/>
    <property type="evidence" value="ECO:0007669"/>
    <property type="project" value="TreeGrafter"/>
</dbReference>
<dbReference type="EMBL" id="BHZD01000001">
    <property type="protein sequence ID" value="GCD44058.1"/>
    <property type="molecule type" value="Genomic_DNA"/>
</dbReference>
<evidence type="ECO:0000256" key="4">
    <source>
        <dbReference type="ARBA" id="ARBA00023163"/>
    </source>
</evidence>
<comment type="caution">
    <text evidence="7">The sequence shown here is derived from an EMBL/GenBank/DDBJ whole genome shotgun (WGS) entry which is preliminary data.</text>
</comment>
<dbReference type="SUPFAM" id="SSF46689">
    <property type="entry name" value="Homeodomain-like"/>
    <property type="match status" value="1"/>
</dbReference>
<accession>A0A401W3Z7</accession>
<dbReference type="PANTHER" id="PTHR30055:SF238">
    <property type="entry name" value="MYCOFACTOCIN BIOSYNTHESIS TRANSCRIPTIONAL REGULATOR MFTR-RELATED"/>
    <property type="match status" value="1"/>
</dbReference>
<dbReference type="Gene3D" id="1.10.357.10">
    <property type="entry name" value="Tetracycline Repressor, domain 2"/>
    <property type="match status" value="1"/>
</dbReference>
<dbReference type="RefSeq" id="WP_125055029.1">
    <property type="nucleotide sequence ID" value="NZ_BHZD01000001.1"/>
</dbReference>
<sequence>MSERRLQILEAATRTIARSGVRGLRVEEIAAAAGVSTGLIYYHFGGRAELLRRTLDFIGERAERCTAPDPETVRTAGPRAQLEEMLLRELQDTPELVENSTAWGEFQSSAVFDTGLREQLREATRQWTDDVADLVREAQAAGTADRNAPVADAAERLTALVEGLSTRWLSGSVPLERARELLRGGIERELGPAAEAD</sequence>
<evidence type="ECO:0000256" key="3">
    <source>
        <dbReference type="ARBA" id="ARBA00023125"/>
    </source>
</evidence>
<organism evidence="7 8">
    <name type="scientific">Streptomyces paromomycinus</name>
    <name type="common">Streptomyces rimosus subsp. paromomycinus</name>
    <dbReference type="NCBI Taxonomy" id="92743"/>
    <lineage>
        <taxon>Bacteria</taxon>
        <taxon>Bacillati</taxon>
        <taxon>Actinomycetota</taxon>
        <taxon>Actinomycetes</taxon>
        <taxon>Kitasatosporales</taxon>
        <taxon>Streptomycetaceae</taxon>
        <taxon>Streptomyces</taxon>
    </lineage>
</organism>
<dbReference type="InterPro" id="IPR039538">
    <property type="entry name" value="BetI_C"/>
</dbReference>
<dbReference type="PRINTS" id="PR00455">
    <property type="entry name" value="HTHTETR"/>
</dbReference>
<proteinExistence type="predicted"/>
<evidence type="ECO:0000256" key="2">
    <source>
        <dbReference type="ARBA" id="ARBA00023015"/>
    </source>
</evidence>
<dbReference type="SUPFAM" id="SSF48498">
    <property type="entry name" value="Tetracyclin repressor-like, C-terminal domain"/>
    <property type="match status" value="1"/>
</dbReference>
<dbReference type="Pfam" id="PF00440">
    <property type="entry name" value="TetR_N"/>
    <property type="match status" value="1"/>
</dbReference>
<keyword evidence="3 5" id="KW-0238">DNA-binding</keyword>
<evidence type="ECO:0000259" key="6">
    <source>
        <dbReference type="PROSITE" id="PS50977"/>
    </source>
</evidence>
<evidence type="ECO:0000256" key="1">
    <source>
        <dbReference type="ARBA" id="ARBA00022491"/>
    </source>
</evidence>
<dbReference type="PANTHER" id="PTHR30055">
    <property type="entry name" value="HTH-TYPE TRANSCRIPTIONAL REGULATOR RUTR"/>
    <property type="match status" value="1"/>
</dbReference>
<name>A0A401W3Z7_STREY</name>
<dbReference type="PROSITE" id="PS50977">
    <property type="entry name" value="HTH_TETR_2"/>
    <property type="match status" value="1"/>
</dbReference>
<dbReference type="InterPro" id="IPR009057">
    <property type="entry name" value="Homeodomain-like_sf"/>
</dbReference>
<evidence type="ECO:0000313" key="8">
    <source>
        <dbReference type="Proteomes" id="UP000286746"/>
    </source>
</evidence>
<feature type="domain" description="HTH tetR-type" evidence="6">
    <location>
        <begin position="2"/>
        <end position="62"/>
    </location>
</feature>
<evidence type="ECO:0000313" key="7">
    <source>
        <dbReference type="EMBL" id="GCD44058.1"/>
    </source>
</evidence>
<evidence type="ECO:0000256" key="5">
    <source>
        <dbReference type="PROSITE-ProRule" id="PRU00335"/>
    </source>
</evidence>
<protein>
    <submittedName>
        <fullName evidence="7">Putative transcriptional regulator, TetR family protein</fullName>
    </submittedName>
</protein>
<keyword evidence="4" id="KW-0804">Transcription</keyword>
<feature type="DNA-binding region" description="H-T-H motif" evidence="5">
    <location>
        <begin position="25"/>
        <end position="44"/>
    </location>
</feature>
<dbReference type="GO" id="GO:0000976">
    <property type="term" value="F:transcription cis-regulatory region binding"/>
    <property type="evidence" value="ECO:0007669"/>
    <property type="project" value="TreeGrafter"/>
</dbReference>
<dbReference type="Pfam" id="PF13977">
    <property type="entry name" value="TetR_C_6"/>
    <property type="match status" value="1"/>
</dbReference>
<keyword evidence="2" id="KW-0805">Transcription regulation</keyword>